<evidence type="ECO:0000313" key="2">
    <source>
        <dbReference type="EMBL" id="OON77284.1"/>
    </source>
</evidence>
<feature type="compositionally biased region" description="Basic and acidic residues" evidence="1">
    <location>
        <begin position="127"/>
        <end position="157"/>
    </location>
</feature>
<dbReference type="EMBL" id="MVFC01000015">
    <property type="protein sequence ID" value="OON77284.1"/>
    <property type="molecule type" value="Genomic_DNA"/>
</dbReference>
<feature type="compositionally biased region" description="Gly residues" evidence="1">
    <location>
        <begin position="163"/>
        <end position="174"/>
    </location>
</feature>
<feature type="region of interest" description="Disordered" evidence="1">
    <location>
        <begin position="54"/>
        <end position="174"/>
    </location>
</feature>
<dbReference type="RefSeq" id="WP_077969315.1">
    <property type="nucleotide sequence ID" value="NZ_CP045178.1"/>
</dbReference>
<evidence type="ECO:0000256" key="1">
    <source>
        <dbReference type="SAM" id="MobiDB-lite"/>
    </source>
</evidence>
<comment type="caution">
    <text evidence="2">The sequence shown here is derived from an EMBL/GenBank/DDBJ whole genome shotgun (WGS) entry which is preliminary data.</text>
</comment>
<dbReference type="Proteomes" id="UP000190539">
    <property type="component" value="Unassembled WGS sequence"/>
</dbReference>
<accession>A0A1V4A6H8</accession>
<organism evidence="2 3">
    <name type="scientific">Streptomyces tsukubensis</name>
    <dbReference type="NCBI Taxonomy" id="83656"/>
    <lineage>
        <taxon>Bacteria</taxon>
        <taxon>Bacillati</taxon>
        <taxon>Actinomycetota</taxon>
        <taxon>Actinomycetes</taxon>
        <taxon>Kitasatosporales</taxon>
        <taxon>Streptomycetaceae</taxon>
        <taxon>Streptomyces</taxon>
    </lineage>
</organism>
<keyword evidence="3" id="KW-1185">Reference proteome</keyword>
<proteinExistence type="predicted"/>
<evidence type="ECO:0000313" key="3">
    <source>
        <dbReference type="Proteomes" id="UP000190539"/>
    </source>
</evidence>
<feature type="compositionally biased region" description="Basic and acidic residues" evidence="1">
    <location>
        <begin position="54"/>
        <end position="67"/>
    </location>
</feature>
<reference evidence="2 3" key="1">
    <citation type="submission" date="2017-02" db="EMBL/GenBank/DDBJ databases">
        <title>Draft Genome Sequence of Streptomyces tsukubaensis F601, a Producer of the immunosuppressant tacrolimus FK506.</title>
        <authorList>
            <person name="Zong G."/>
            <person name="Zhong C."/>
            <person name="Fu J."/>
            <person name="Qin R."/>
            <person name="Cao G."/>
        </authorList>
    </citation>
    <scope>NUCLEOTIDE SEQUENCE [LARGE SCALE GENOMIC DNA]</scope>
    <source>
        <strain evidence="2 3">F601</strain>
    </source>
</reference>
<name>A0A1V4A6H8_9ACTN</name>
<feature type="compositionally biased region" description="Basic and acidic residues" evidence="1">
    <location>
        <begin position="1"/>
        <end position="12"/>
    </location>
</feature>
<gene>
    <name evidence="2" type="ORF">B1H18_18705</name>
</gene>
<protein>
    <submittedName>
        <fullName evidence="2">Uncharacterized protein</fullName>
    </submittedName>
</protein>
<dbReference type="AlphaFoldDB" id="A0A1V4A6H8"/>
<feature type="region of interest" description="Disordered" evidence="1">
    <location>
        <begin position="1"/>
        <end position="20"/>
    </location>
</feature>
<sequence length="174" mass="18057">MTDDQQGRDPHAEQGLSEAYAEERRRARMVLAARAEGPEDLALLLDILDLRPAREPMDRPREPHDLRGPLSPAPVFPEPKEEDEDAGGGTGGERTGTTATGTGTGTGTGTAPTIPMGHAGNAGQDAQRGERQVERSGDEPSGESERAAGADVFRAEEGPAGPDSGGGPADGDRP</sequence>